<sequence>MGKVGLVQFSVPFQKLGAFQAKAKPAGV</sequence>
<comment type="caution">
    <text evidence="1">The sequence shown here is derived from an EMBL/GenBank/DDBJ whole genome shotgun (WGS) entry which is preliminary data.</text>
</comment>
<proteinExistence type="predicted"/>
<evidence type="ECO:0000313" key="1">
    <source>
        <dbReference type="EMBL" id="OMP00918.1"/>
    </source>
</evidence>
<dbReference type="Gramene" id="OMP00918">
    <property type="protein sequence ID" value="OMP00918"/>
    <property type="gene ID" value="CCACVL1_03247"/>
</dbReference>
<name>A0A1R3K1Q8_COCAP</name>
<dbReference type="AlphaFoldDB" id="A0A1R3K1Q8"/>
<reference evidence="1 2" key="1">
    <citation type="submission" date="2013-09" db="EMBL/GenBank/DDBJ databases">
        <title>Corchorus capsularis genome sequencing.</title>
        <authorList>
            <person name="Alam M."/>
            <person name="Haque M.S."/>
            <person name="Islam M.S."/>
            <person name="Emdad E.M."/>
            <person name="Islam M.M."/>
            <person name="Ahmed B."/>
            <person name="Halim A."/>
            <person name="Hossen Q.M.M."/>
            <person name="Hossain M.Z."/>
            <person name="Ahmed R."/>
            <person name="Khan M.M."/>
            <person name="Islam R."/>
            <person name="Rashid M.M."/>
            <person name="Khan S.A."/>
            <person name="Rahman M.S."/>
            <person name="Alam M."/>
        </authorList>
    </citation>
    <scope>NUCLEOTIDE SEQUENCE [LARGE SCALE GENOMIC DNA]</scope>
    <source>
        <strain evidence="2">cv. CVL-1</strain>
        <tissue evidence="1">Whole seedling</tissue>
    </source>
</reference>
<evidence type="ECO:0000313" key="2">
    <source>
        <dbReference type="Proteomes" id="UP000188268"/>
    </source>
</evidence>
<gene>
    <name evidence="1" type="ORF">CCACVL1_03247</name>
</gene>
<dbReference type="Proteomes" id="UP000188268">
    <property type="component" value="Unassembled WGS sequence"/>
</dbReference>
<protein>
    <submittedName>
        <fullName evidence="1">Uncharacterized protein</fullName>
    </submittedName>
</protein>
<keyword evidence="2" id="KW-1185">Reference proteome</keyword>
<dbReference type="EMBL" id="AWWV01006565">
    <property type="protein sequence ID" value="OMP00918.1"/>
    <property type="molecule type" value="Genomic_DNA"/>
</dbReference>
<accession>A0A1R3K1Q8</accession>
<organism evidence="1 2">
    <name type="scientific">Corchorus capsularis</name>
    <name type="common">Jute</name>
    <dbReference type="NCBI Taxonomy" id="210143"/>
    <lineage>
        <taxon>Eukaryota</taxon>
        <taxon>Viridiplantae</taxon>
        <taxon>Streptophyta</taxon>
        <taxon>Embryophyta</taxon>
        <taxon>Tracheophyta</taxon>
        <taxon>Spermatophyta</taxon>
        <taxon>Magnoliopsida</taxon>
        <taxon>eudicotyledons</taxon>
        <taxon>Gunneridae</taxon>
        <taxon>Pentapetalae</taxon>
        <taxon>rosids</taxon>
        <taxon>malvids</taxon>
        <taxon>Malvales</taxon>
        <taxon>Malvaceae</taxon>
        <taxon>Grewioideae</taxon>
        <taxon>Apeibeae</taxon>
        <taxon>Corchorus</taxon>
    </lineage>
</organism>